<proteinExistence type="predicted"/>
<feature type="region of interest" description="Disordered" evidence="2">
    <location>
        <begin position="30"/>
        <end position="78"/>
    </location>
</feature>
<feature type="coiled-coil region" evidence="1">
    <location>
        <begin position="115"/>
        <end position="150"/>
    </location>
</feature>
<dbReference type="EMBL" id="LVLJ01003307">
    <property type="protein sequence ID" value="OAE21963.1"/>
    <property type="molecule type" value="Genomic_DNA"/>
</dbReference>
<evidence type="ECO:0000256" key="1">
    <source>
        <dbReference type="SAM" id="Coils"/>
    </source>
</evidence>
<keyword evidence="1" id="KW-0175">Coiled coil</keyword>
<accession>A0A176VNJ5</accession>
<name>A0A176VNJ5_MARPO</name>
<dbReference type="Proteomes" id="UP000077202">
    <property type="component" value="Unassembled WGS sequence"/>
</dbReference>
<gene>
    <name evidence="3" type="ORF">AXG93_242s1480</name>
</gene>
<organism evidence="3 4">
    <name type="scientific">Marchantia polymorpha subsp. ruderalis</name>
    <dbReference type="NCBI Taxonomy" id="1480154"/>
    <lineage>
        <taxon>Eukaryota</taxon>
        <taxon>Viridiplantae</taxon>
        <taxon>Streptophyta</taxon>
        <taxon>Embryophyta</taxon>
        <taxon>Marchantiophyta</taxon>
        <taxon>Marchantiopsida</taxon>
        <taxon>Marchantiidae</taxon>
        <taxon>Marchantiales</taxon>
        <taxon>Marchantiaceae</taxon>
        <taxon>Marchantia</taxon>
    </lineage>
</organism>
<evidence type="ECO:0000313" key="3">
    <source>
        <dbReference type="EMBL" id="OAE21963.1"/>
    </source>
</evidence>
<sequence length="150" mass="16526">MCAFGGSKSGRRSRPAGSLISHRIGYLGRSGAAVAATEATRRSSRKSPRKSVATEILDLEDEDSESEGQEVESVQGTPTGVLCEHVVPLLRYLDRKAAKELELKNDALHGHLTLSRKLQKAVNQLRDEKAAEAQREFEKQRKKLEAELDS</sequence>
<evidence type="ECO:0000256" key="2">
    <source>
        <dbReference type="SAM" id="MobiDB-lite"/>
    </source>
</evidence>
<dbReference type="AlphaFoldDB" id="A0A176VNJ5"/>
<evidence type="ECO:0000313" key="4">
    <source>
        <dbReference type="Proteomes" id="UP000077202"/>
    </source>
</evidence>
<reference evidence="3" key="1">
    <citation type="submission" date="2016-03" db="EMBL/GenBank/DDBJ databases">
        <title>Mechanisms controlling the formation of the plant cell surface in tip-growing cells are functionally conserved among land plants.</title>
        <authorList>
            <person name="Honkanen S."/>
            <person name="Jones V.A."/>
            <person name="Morieri G."/>
            <person name="Champion C."/>
            <person name="Hetherington A.J."/>
            <person name="Kelly S."/>
            <person name="Saint-Marcoux D."/>
            <person name="Proust H."/>
            <person name="Prescott H."/>
            <person name="Dolan L."/>
        </authorList>
    </citation>
    <scope>NUCLEOTIDE SEQUENCE [LARGE SCALE GENOMIC DNA]</scope>
    <source>
        <tissue evidence="3">Whole gametophyte</tissue>
    </source>
</reference>
<protein>
    <submittedName>
        <fullName evidence="3">Uncharacterized protein</fullName>
    </submittedName>
</protein>
<comment type="caution">
    <text evidence="3">The sequence shown here is derived from an EMBL/GenBank/DDBJ whole genome shotgun (WGS) entry which is preliminary data.</text>
</comment>
<keyword evidence="4" id="KW-1185">Reference proteome</keyword>
<feature type="compositionally biased region" description="Acidic residues" evidence="2">
    <location>
        <begin position="57"/>
        <end position="70"/>
    </location>
</feature>